<dbReference type="Proteomes" id="UP000000599">
    <property type="component" value="Chromosome F"/>
</dbReference>
<sequence length="199" mass="22846">MDNLQQATRNSFEPQQYLQAKATYTQHPILFHIIQVADISRSRLNQLDEWQEYEDPNSVSVDRVSKFNNKKYSGNRIIREVDMNTDNGMNRDNSKHFGGIYKLTLKDNFENYCFAYEYNDCLQFLRSNSSTGTPLGIPLGGRLLVKKGTLVMNGAIMLKKIQCQYLGIDENDKTLSEKLNSGIVKKHIDLLNEELTSNP</sequence>
<reference evidence="2 3" key="1">
    <citation type="journal article" date="2004" name="Nature">
        <title>Genome evolution in yeasts.</title>
        <authorList>
            <consortium name="Genolevures"/>
            <person name="Dujon B."/>
            <person name="Sherman D."/>
            <person name="Fischer G."/>
            <person name="Durrens P."/>
            <person name="Casaregola S."/>
            <person name="Lafontaine I."/>
            <person name="de Montigny J."/>
            <person name="Marck C."/>
            <person name="Neuveglise C."/>
            <person name="Talla E."/>
            <person name="Goffard N."/>
            <person name="Frangeul L."/>
            <person name="Aigle M."/>
            <person name="Anthouard V."/>
            <person name="Babour A."/>
            <person name="Barbe V."/>
            <person name="Barnay S."/>
            <person name="Blanchin S."/>
            <person name="Beckerich J.M."/>
            <person name="Beyne E."/>
            <person name="Bleykasten C."/>
            <person name="Boisrame A."/>
            <person name="Boyer J."/>
            <person name="Cattolico L."/>
            <person name="Confanioleri F."/>
            <person name="de Daruvar A."/>
            <person name="Despons L."/>
            <person name="Fabre E."/>
            <person name="Fairhead C."/>
            <person name="Ferry-Dumazet H."/>
            <person name="Groppi A."/>
            <person name="Hantraye F."/>
            <person name="Hennequin C."/>
            <person name="Jauniaux N."/>
            <person name="Joyet P."/>
            <person name="Kachouri R."/>
            <person name="Kerrest A."/>
            <person name="Koszul R."/>
            <person name="Lemaire M."/>
            <person name="Lesur I."/>
            <person name="Ma L."/>
            <person name="Muller H."/>
            <person name="Nicaud J.M."/>
            <person name="Nikolski M."/>
            <person name="Oztas S."/>
            <person name="Ozier-Kalogeropoulos O."/>
            <person name="Pellenz S."/>
            <person name="Potier S."/>
            <person name="Richard G.F."/>
            <person name="Straub M.L."/>
            <person name="Suleau A."/>
            <person name="Swennene D."/>
            <person name="Tekaia F."/>
            <person name="Wesolowski-Louvel M."/>
            <person name="Westhof E."/>
            <person name="Wirth B."/>
            <person name="Zeniou-Meyer M."/>
            <person name="Zivanovic I."/>
            <person name="Bolotin-Fukuhara M."/>
            <person name="Thierry A."/>
            <person name="Bouchier C."/>
            <person name="Caudron B."/>
            <person name="Scarpelli C."/>
            <person name="Gaillardin C."/>
            <person name="Weissenbach J."/>
            <person name="Wincker P."/>
            <person name="Souciet J.L."/>
        </authorList>
    </citation>
    <scope>NUCLEOTIDE SEQUENCE [LARGE SCALE GENOMIC DNA]</scope>
    <source>
        <strain evidence="3">ATCC 36239 / CBS 767 / BCRC 21394 / JCM 1990 / NBRC 0083 / IGC 2968</strain>
    </source>
</reference>
<dbReference type="InParanoid" id="Q6BM20"/>
<dbReference type="RefSeq" id="XP_460751.2">
    <property type="nucleotide sequence ID" value="XM_460751.1"/>
</dbReference>
<dbReference type="Pfam" id="PF08585">
    <property type="entry name" value="RMI1_N_C"/>
    <property type="match status" value="1"/>
</dbReference>
<dbReference type="eggNOG" id="ENOG502SXZQ">
    <property type="taxonomic scope" value="Eukaryota"/>
</dbReference>
<evidence type="ECO:0000259" key="1">
    <source>
        <dbReference type="Pfam" id="PF08585"/>
    </source>
</evidence>
<organism evidence="2 3">
    <name type="scientific">Debaryomyces hansenii (strain ATCC 36239 / CBS 767 / BCRC 21394 / JCM 1990 / NBRC 0083 / IGC 2968)</name>
    <name type="common">Yeast</name>
    <name type="synonym">Torulaspora hansenii</name>
    <dbReference type="NCBI Taxonomy" id="284592"/>
    <lineage>
        <taxon>Eukaryota</taxon>
        <taxon>Fungi</taxon>
        <taxon>Dikarya</taxon>
        <taxon>Ascomycota</taxon>
        <taxon>Saccharomycotina</taxon>
        <taxon>Pichiomycetes</taxon>
        <taxon>Debaryomycetaceae</taxon>
        <taxon>Debaryomyces</taxon>
    </lineage>
</organism>
<feature type="domain" description="RecQ mediated genome instability protein 1 OB-fold" evidence="1">
    <location>
        <begin position="19"/>
        <end position="168"/>
    </location>
</feature>
<dbReference type="OMA" id="CFAYEYN"/>
<gene>
    <name evidence="2" type="ordered locus">DEHA2F08954g</name>
</gene>
<dbReference type="EMBL" id="CR382138">
    <property type="protein sequence ID" value="CAG89092.2"/>
    <property type="molecule type" value="Genomic_DNA"/>
</dbReference>
<evidence type="ECO:0000313" key="3">
    <source>
        <dbReference type="Proteomes" id="UP000000599"/>
    </source>
</evidence>
<dbReference type="AlphaFoldDB" id="Q6BM20"/>
<evidence type="ECO:0000313" key="2">
    <source>
        <dbReference type="EMBL" id="CAG89092.2"/>
    </source>
</evidence>
<dbReference type="HOGENOM" id="CLU_112152_0_0_1"/>
<dbReference type="STRING" id="284592.Q6BM20"/>
<dbReference type="GeneID" id="2903767"/>
<dbReference type="Gene3D" id="2.40.50.770">
    <property type="entry name" value="RecQ-mediated genome instability protein Rmi1, C-terminal domain"/>
    <property type="match status" value="1"/>
</dbReference>
<dbReference type="InterPro" id="IPR042470">
    <property type="entry name" value="RMI1_N_C_sf"/>
</dbReference>
<dbReference type="OrthoDB" id="341511at2759"/>
<proteinExistence type="predicted"/>
<dbReference type="KEGG" id="dha:DEHA2F08954g"/>
<keyword evidence="3" id="KW-1185">Reference proteome</keyword>
<dbReference type="InterPro" id="IPR013894">
    <property type="entry name" value="RMI1_OB"/>
</dbReference>
<name>Q6BM20_DEBHA</name>
<dbReference type="FunCoup" id="Q6BM20">
    <property type="interactions" value="51"/>
</dbReference>
<accession>Q6BM20</accession>
<protein>
    <submittedName>
        <fullName evidence="2">DEHA2F08954p</fullName>
    </submittedName>
</protein>